<organism evidence="1 2">
    <name type="scientific">Steinernema glaseri</name>
    <dbReference type="NCBI Taxonomy" id="37863"/>
    <lineage>
        <taxon>Eukaryota</taxon>
        <taxon>Metazoa</taxon>
        <taxon>Ecdysozoa</taxon>
        <taxon>Nematoda</taxon>
        <taxon>Chromadorea</taxon>
        <taxon>Rhabditida</taxon>
        <taxon>Tylenchina</taxon>
        <taxon>Panagrolaimomorpha</taxon>
        <taxon>Strongyloidoidea</taxon>
        <taxon>Steinernematidae</taxon>
        <taxon>Steinernema</taxon>
    </lineage>
</organism>
<evidence type="ECO:0000313" key="1">
    <source>
        <dbReference type="Proteomes" id="UP000095287"/>
    </source>
</evidence>
<evidence type="ECO:0000313" key="2">
    <source>
        <dbReference type="WBParaSite" id="L893_g5210.t1"/>
    </source>
</evidence>
<accession>A0A1I8AFC9</accession>
<reference evidence="2" key="1">
    <citation type="submission" date="2016-11" db="UniProtKB">
        <authorList>
            <consortium name="WormBaseParasite"/>
        </authorList>
    </citation>
    <scope>IDENTIFICATION</scope>
</reference>
<proteinExistence type="predicted"/>
<dbReference type="Proteomes" id="UP000095287">
    <property type="component" value="Unplaced"/>
</dbReference>
<dbReference type="WBParaSite" id="L893_g5210.t1">
    <property type="protein sequence ID" value="L893_g5210.t1"/>
    <property type="gene ID" value="L893_g5210"/>
</dbReference>
<name>A0A1I8AFC9_9BILA</name>
<protein>
    <submittedName>
        <fullName evidence="2">Integrase</fullName>
    </submittedName>
</protein>
<keyword evidence="1" id="KW-1185">Reference proteome</keyword>
<sequence>MSMNDKITTPVVSKVGTKGGKLVLRCFFHDAALSFVRVRRHQKNWFLRVTWSKVKNKHPVVSSVLFTDCAPLMAHEW</sequence>
<dbReference type="AlphaFoldDB" id="A0A1I8AFC9"/>